<protein>
    <recommendedName>
        <fullName evidence="5">Histone H1</fullName>
    </recommendedName>
</protein>
<dbReference type="Pfam" id="PF07432">
    <property type="entry name" value="Hc1"/>
    <property type="match status" value="1"/>
</dbReference>
<comment type="function">
    <text evidence="1">Might have a role analogous to that of eukaryotic histone proteins.</text>
</comment>
<proteinExistence type="inferred from homology"/>
<evidence type="ECO:0000313" key="3">
    <source>
        <dbReference type="EMBL" id="BDD11608.1"/>
    </source>
</evidence>
<dbReference type="EMBL" id="AP025315">
    <property type="protein sequence ID" value="BDD11608.1"/>
    <property type="molecule type" value="Genomic_DNA"/>
</dbReference>
<name>A0AAU9CMW4_9BACT</name>
<keyword evidence="4" id="KW-1185">Reference proteome</keyword>
<evidence type="ECO:0000313" key="4">
    <source>
        <dbReference type="Proteomes" id="UP001348817"/>
    </source>
</evidence>
<dbReference type="KEGG" id="fax:FUAX_40400"/>
<dbReference type="GO" id="GO:0030527">
    <property type="term" value="F:structural constituent of chromatin"/>
    <property type="evidence" value="ECO:0007669"/>
    <property type="project" value="InterPro"/>
</dbReference>
<accession>A0AAU9CMW4</accession>
<reference evidence="3 4" key="1">
    <citation type="submission" date="2021-12" db="EMBL/GenBank/DDBJ databases">
        <title>Genome sequencing of bacteria with rrn-lacking chromosome and rrn-plasmid.</title>
        <authorList>
            <person name="Anda M."/>
            <person name="Iwasaki W."/>
        </authorList>
    </citation>
    <scope>NUCLEOTIDE SEQUENCE [LARGE SCALE GENOMIC DNA]</scope>
    <source>
        <strain evidence="3 4">DSM 100852</strain>
        <plasmid evidence="3 4">pFA1</plasmid>
    </source>
</reference>
<dbReference type="RefSeq" id="WP_338394740.1">
    <property type="nucleotide sequence ID" value="NZ_AP025315.1"/>
</dbReference>
<evidence type="ECO:0000256" key="1">
    <source>
        <dbReference type="ARBA" id="ARBA00002333"/>
    </source>
</evidence>
<dbReference type="Proteomes" id="UP001348817">
    <property type="component" value="Plasmid pFA1"/>
</dbReference>
<gene>
    <name evidence="3" type="ORF">FUAX_40400</name>
</gene>
<sequence length="59" mass="6804">MEIFNQLKEIIADIEKDVDAFYNKGNKAAGTRVRNAMQDVKAKAQDLRLHVLETKKEKE</sequence>
<comment type="similarity">
    <text evidence="2">Belongs to the histone H1/H5 family. HCT subfamily.</text>
</comment>
<dbReference type="AlphaFoldDB" id="A0AAU9CMW4"/>
<keyword evidence="3" id="KW-0614">Plasmid</keyword>
<geneLocation type="plasmid" evidence="3 4">
    <name>pFA1</name>
</geneLocation>
<dbReference type="GO" id="GO:0003677">
    <property type="term" value="F:DNA binding"/>
    <property type="evidence" value="ECO:0007669"/>
    <property type="project" value="InterPro"/>
</dbReference>
<evidence type="ECO:0008006" key="5">
    <source>
        <dbReference type="Google" id="ProtNLM"/>
    </source>
</evidence>
<dbReference type="InterPro" id="IPR010886">
    <property type="entry name" value="Hc1"/>
</dbReference>
<organism evidence="3 4">
    <name type="scientific">Fulvitalea axinellae</name>
    <dbReference type="NCBI Taxonomy" id="1182444"/>
    <lineage>
        <taxon>Bacteria</taxon>
        <taxon>Pseudomonadati</taxon>
        <taxon>Bacteroidota</taxon>
        <taxon>Cytophagia</taxon>
        <taxon>Cytophagales</taxon>
        <taxon>Persicobacteraceae</taxon>
        <taxon>Fulvitalea</taxon>
    </lineage>
</organism>
<evidence type="ECO:0000256" key="2">
    <source>
        <dbReference type="ARBA" id="ARBA00008424"/>
    </source>
</evidence>